<proteinExistence type="predicted"/>
<protein>
    <submittedName>
        <fullName evidence="1">Aspartyl-phosphate phosphatase Spo0E family protein</fullName>
    </submittedName>
</protein>
<evidence type="ECO:0000313" key="1">
    <source>
        <dbReference type="EMBL" id="WAH38314.1"/>
    </source>
</evidence>
<evidence type="ECO:0000313" key="2">
    <source>
        <dbReference type="Proteomes" id="UP001164803"/>
    </source>
</evidence>
<dbReference type="InterPro" id="IPR018540">
    <property type="entry name" value="Spo0E-like"/>
</dbReference>
<dbReference type="RefSeq" id="WP_268045881.1">
    <property type="nucleotide sequence ID" value="NZ_CP104064.1"/>
</dbReference>
<reference evidence="1" key="1">
    <citation type="submission" date="2022-08" db="EMBL/GenBank/DDBJ databases">
        <title>Alicyclobacillus dauci DSM2870, complete genome.</title>
        <authorList>
            <person name="Wang Q."/>
            <person name="Cai R."/>
            <person name="Wang Z."/>
        </authorList>
    </citation>
    <scope>NUCLEOTIDE SEQUENCE</scope>
    <source>
        <strain evidence="1">DSM 28700</strain>
    </source>
</reference>
<name>A0ABY6Z602_9BACL</name>
<dbReference type="InterPro" id="IPR036638">
    <property type="entry name" value="HLH_DNA-bd_sf"/>
</dbReference>
<organism evidence="1 2">
    <name type="scientific">Alicyclobacillus dauci</name>
    <dbReference type="NCBI Taxonomy" id="1475485"/>
    <lineage>
        <taxon>Bacteria</taxon>
        <taxon>Bacillati</taxon>
        <taxon>Bacillota</taxon>
        <taxon>Bacilli</taxon>
        <taxon>Bacillales</taxon>
        <taxon>Alicyclobacillaceae</taxon>
        <taxon>Alicyclobacillus</taxon>
    </lineage>
</organism>
<dbReference type="InterPro" id="IPR037208">
    <property type="entry name" value="Spo0E-like_sf"/>
</dbReference>
<dbReference type="Gene3D" id="4.10.280.10">
    <property type="entry name" value="Helix-loop-helix DNA-binding domain"/>
    <property type="match status" value="1"/>
</dbReference>
<sequence length="52" mass="5846">MGTAVDVSIIEELRIAMITIAEKKGSLCDPEVVAISQQLDEWLVLAQQWEHH</sequence>
<dbReference type="SUPFAM" id="SSF140500">
    <property type="entry name" value="BAS1536-like"/>
    <property type="match status" value="1"/>
</dbReference>
<dbReference type="Pfam" id="PF09388">
    <property type="entry name" value="SpoOE-like"/>
    <property type="match status" value="1"/>
</dbReference>
<keyword evidence="2" id="KW-1185">Reference proteome</keyword>
<dbReference type="Proteomes" id="UP001164803">
    <property type="component" value="Chromosome"/>
</dbReference>
<accession>A0ABY6Z602</accession>
<dbReference type="EMBL" id="CP104064">
    <property type="protein sequence ID" value="WAH38314.1"/>
    <property type="molecule type" value="Genomic_DNA"/>
</dbReference>
<gene>
    <name evidence="1" type="ORF">NZD86_07475</name>
</gene>